<feature type="region of interest" description="VHIID" evidence="5">
    <location>
        <begin position="1058"/>
        <end position="1123"/>
    </location>
</feature>
<feature type="region of interest" description="SAW" evidence="5">
    <location>
        <begin position="1277"/>
        <end position="1352"/>
    </location>
</feature>
<feature type="region of interest" description="Disordered" evidence="6">
    <location>
        <begin position="1588"/>
        <end position="1637"/>
    </location>
</feature>
<feature type="short sequence motif" description="VHIID" evidence="5">
    <location>
        <begin position="1089"/>
        <end position="1093"/>
    </location>
</feature>
<evidence type="ECO:0000256" key="4">
    <source>
        <dbReference type="ARBA" id="ARBA00023242"/>
    </source>
</evidence>
<feature type="region of interest" description="Leucine repeat II (LRII)" evidence="5">
    <location>
        <begin position="489"/>
        <end position="521"/>
    </location>
</feature>
<feature type="region of interest" description="SAW" evidence="5">
    <location>
        <begin position="629"/>
        <end position="704"/>
    </location>
</feature>
<feature type="compositionally biased region" description="Polar residues" evidence="6">
    <location>
        <begin position="295"/>
        <end position="308"/>
    </location>
</feature>
<feature type="region of interest" description="Leucine repeat I (LRI)" evidence="5">
    <location>
        <begin position="329"/>
        <end position="389"/>
    </location>
</feature>
<evidence type="ECO:0000256" key="2">
    <source>
        <dbReference type="ARBA" id="ARBA00023015"/>
    </source>
</evidence>
<evidence type="ECO:0000256" key="1">
    <source>
        <dbReference type="ARBA" id="ARBA00004123"/>
    </source>
</evidence>
<feature type="region of interest" description="Disordered" evidence="6">
    <location>
        <begin position="1403"/>
        <end position="1432"/>
    </location>
</feature>
<feature type="compositionally biased region" description="Basic and acidic residues" evidence="6">
    <location>
        <begin position="1655"/>
        <end position="1671"/>
    </location>
</feature>
<comment type="subcellular location">
    <subcellularLocation>
        <location evidence="1">Nucleus</location>
    </subcellularLocation>
</comment>
<keyword evidence="4" id="KW-0539">Nucleus</keyword>
<feature type="compositionally biased region" description="Basic residues" evidence="6">
    <location>
        <begin position="958"/>
        <end position="970"/>
    </location>
</feature>
<feature type="compositionally biased region" description="Basic and acidic residues" evidence="6">
    <location>
        <begin position="246"/>
        <end position="262"/>
    </location>
</feature>
<feature type="region of interest" description="VHIID" evidence="5">
    <location>
        <begin position="1774"/>
        <end position="1839"/>
    </location>
</feature>
<feature type="compositionally biased region" description="Low complexity" evidence="6">
    <location>
        <begin position="1413"/>
        <end position="1432"/>
    </location>
</feature>
<evidence type="ECO:0000256" key="6">
    <source>
        <dbReference type="SAM" id="MobiDB-lite"/>
    </source>
</evidence>
<proteinExistence type="inferred from homology"/>
<keyword evidence="2" id="KW-0805">Transcription regulation</keyword>
<feature type="region of interest" description="Leucine repeat II (LRII)" evidence="5">
    <location>
        <begin position="1855"/>
        <end position="1887"/>
    </location>
</feature>
<feature type="region of interest" description="Disordered" evidence="6">
    <location>
        <begin position="942"/>
        <end position="974"/>
    </location>
</feature>
<comment type="caution">
    <text evidence="5">Lacks conserved residue(s) required for the propagation of feature annotation.</text>
</comment>
<dbReference type="PANTHER" id="PTHR31636">
    <property type="entry name" value="OSJNBA0084A10.13 PROTEIN-RELATED"/>
    <property type="match status" value="1"/>
</dbReference>
<evidence type="ECO:0000313" key="8">
    <source>
        <dbReference type="Proteomes" id="UP000583929"/>
    </source>
</evidence>
<name>A0A7J6DKM1_CANSA</name>
<feature type="region of interest" description="Disordered" evidence="6">
    <location>
        <begin position="893"/>
        <end position="921"/>
    </location>
</feature>
<feature type="region of interest" description="Disordered" evidence="6">
    <location>
        <begin position="29"/>
        <end position="53"/>
    </location>
</feature>
<dbReference type="Proteomes" id="UP000583929">
    <property type="component" value="Unassembled WGS sequence"/>
</dbReference>
<sequence length="2070" mass="237787">MLRRFHFLPTPTTHRLDKNLAPNKLRISRKSPMIHSPKEDLNKLSPRSGGGGKRKMDIEYNNECSGDLLLLWNYDWEVSVKSFTSGHIDALVKCPGRDLWRFTGFYGTNQNIVEASSHETNHPQLSDSNLVSVGDSPGSSSADSFNATLKYLSEILMEEEDLERKFLILEEPLALQAAEKPFYDLLGQNYPLSSNKGENSSSDHVQSVDHFRRRTGEASSFCHMGKTQILDLESLECNLLDEQKGKRSLEREYGESQEESRKSKQSAIYSDDSEATEIMFDRVLLYEGDTTQSTVSTVRQKSSQNHQAKGSGRKVRFPKKEGNAKKEMVDLWTLLTHCAEAVADYDQRTATEQLRRIRQHSSPCGDATQRLAHYFANGFEARLTGKKTASYSALVSSEMSFADILKAYQVYITACPFMRMSYSFANQTIKKLAKNVRSVHIIDFGILYGFQWPELIQRLSKTPGGPPKLRITGIEIPQPGFRPSEKVEETKRRLENFCERFNVPSEYNVIAQKWETIRYEDLNIDPDRDELVVVNCLYRLKHIPDETVVMNNPRDTVLKLIRRINPDLFIHGVVNGAYSAPFFMTRFKETLFHYSPLFDMFDTTVPRQEEYRLKFEKAVYGRDIENVMACEGLERVERPESYRQWQVRNTRVGFKQIPLDQEIFEAVKNTVDSSYDNNFVVEQHGEWLLQGWKGRHGLFFMDTLLDEFVVSMNGFSYNSPNSIPFYSNQSYVRDAINNDHGGISQPCDYSNELHQHHACESSQNNSSSCSELVDSPGYSDSFTATLKFISEMLMEEEDLERKSLMLEDPLALQAAEKSFYDVLGQNYPPSSSDKGDYVVSSKPFSSSVKTSFDHTHLVQGPIFGEPTTSVFFQKGNTQMIDLDKDGVCLQRGKKNHQGEFGDGNSEEEVRSAKQAAVKGDDFEPTEMLDKVLLNHGENEFAKKLQQQQQQQQHEVKQQGKRSGRMRRSKKQDKDKTDMVDLWTLLTQCAQAVASYDQRTATDLFKQIRQHSSPDGAATQRLAHYFANGLEARLVGTSKVLYSPLVSNEMSVVDILRGHQLYITACPFLRMSYCFANRTIMKLAKNAKTIHIIDFGIQYGFQWPGLIQRLSQTPGGPPKLRMTGVELPQPGFRPTERVEETKRRLENYCRRFNVPSEYNMIAKKWETIHYEDLKINKDELVVVNCMYRLKHILDETVVINNPRDTVLKLLRKINPALFIHGVYNGTYNAPFFLTRFREALLHYSSLFDMFDSTVPREERYRMEFEKAIYGRDINNIIACEGMERVERPESYKQWQVRNARAGFKQTPLDQETFEAVKKKVQLSYHKDFLVEQLGEWLMQGWKGRRIYALSCWKPVLLVFSRLFFMDTLFEDLHGSMNNNFRFEHDHHNLDHGFYKGNREFIDPVSPPTNSDLQGEPSPSSGSGSSSEGDSVESSEFSNAIILRFINEVLMDEQEDLEKKPCMLHDCLALQTAEKSFYDVIGEEYPSPLPCLDRNFDVPNDQYVQSFSTDSSIESITATSLSNLDVAESNWAWNQDEVGPFTVQNSIIESPEDTLLTPDSSWHLGGKAVAQGKSGFFLPTKLNGTAFAIQEKNQSHSTTVNGSEGKKGHHRHREFGSDSPEEEEEEGRRTKHTAVYPDFSEPTEIFDEVLLCPKPTLHDKESCGLDEKEDNKPRQQRKKQQQTKRTKQKKRNSNHGLVDFTSLLTQCAQAVASYDQRTATQLLKQIKDHSSPHGDESQRLAYYFANALEVRLSGGTPSYNHLGSNGASAYDLLKAYQVYITACPFKRMSQIYANRTILKLSEKANRLHIIDFGVLYGFQWPCLIQRLSERPGGPPMLRFTGIEFPQTGFRPSERVIQTGRRLANYCERFKVPFECNMIAQKWETVKIEDLKLDRNELTVVNCLDRMKNLPDETVIEDCPRDEVLRLIRRINPTLFIHGVLNGNHNAPFFLTRFREALFHFSALFDMFEASLPREDQHRLMFEQEVFGRDVMNVVAGEGIKRVERPETYKQWQVRNLRAGFRQVGLDGELVKLVRNMVKKHYHRDFVVDEDGMWMLQGWKGRIFQAMSFWQPA</sequence>
<dbReference type="EMBL" id="JAATIQ010000944">
    <property type="protein sequence ID" value="KAF4346644.1"/>
    <property type="molecule type" value="Genomic_DNA"/>
</dbReference>
<feature type="compositionally biased region" description="Basic residues" evidence="6">
    <location>
        <begin position="1672"/>
        <end position="1691"/>
    </location>
</feature>
<dbReference type="GO" id="GO:0005634">
    <property type="term" value="C:nucleus"/>
    <property type="evidence" value="ECO:0007669"/>
    <property type="project" value="UniProtKB-SubCell"/>
</dbReference>
<organism evidence="7 8">
    <name type="scientific">Cannabis sativa</name>
    <name type="common">Hemp</name>
    <name type="synonym">Marijuana</name>
    <dbReference type="NCBI Taxonomy" id="3483"/>
    <lineage>
        <taxon>Eukaryota</taxon>
        <taxon>Viridiplantae</taxon>
        <taxon>Streptophyta</taxon>
        <taxon>Embryophyta</taxon>
        <taxon>Tracheophyta</taxon>
        <taxon>Spermatophyta</taxon>
        <taxon>Magnoliopsida</taxon>
        <taxon>eudicotyledons</taxon>
        <taxon>Gunneridae</taxon>
        <taxon>Pentapetalae</taxon>
        <taxon>rosids</taxon>
        <taxon>fabids</taxon>
        <taxon>Rosales</taxon>
        <taxon>Cannabaceae</taxon>
        <taxon>Cannabis</taxon>
    </lineage>
</organism>
<keyword evidence="3" id="KW-0804">Transcription</keyword>
<reference evidence="7 8" key="1">
    <citation type="journal article" date="2020" name="bioRxiv">
        <title>Sequence and annotation of 42 cannabis genomes reveals extensive copy number variation in cannabinoid synthesis and pathogen resistance genes.</title>
        <authorList>
            <person name="Mckernan K.J."/>
            <person name="Helbert Y."/>
            <person name="Kane L.T."/>
            <person name="Ebling H."/>
            <person name="Zhang L."/>
            <person name="Liu B."/>
            <person name="Eaton Z."/>
            <person name="Mclaughlin S."/>
            <person name="Kingan S."/>
            <person name="Baybayan P."/>
            <person name="Concepcion G."/>
            <person name="Jordan M."/>
            <person name="Riva A."/>
            <person name="Barbazuk W."/>
            <person name="Harkins T."/>
        </authorList>
    </citation>
    <scope>NUCLEOTIDE SEQUENCE [LARGE SCALE GENOMIC DNA]</scope>
    <source>
        <strain evidence="8">cv. Jamaican Lion 4</strain>
        <tissue evidence="7">Leaf</tissue>
    </source>
</reference>
<feature type="region of interest" description="Leucine repeat II (LRII)" evidence="5">
    <location>
        <begin position="1139"/>
        <end position="1171"/>
    </location>
</feature>
<comment type="similarity">
    <text evidence="5">Belongs to the GRAS family.</text>
</comment>
<dbReference type="Pfam" id="PF03514">
    <property type="entry name" value="GRAS"/>
    <property type="match status" value="3"/>
</dbReference>
<feature type="short sequence motif" description="VHIID" evidence="5">
    <location>
        <begin position="439"/>
        <end position="443"/>
    </location>
</feature>
<feature type="region of interest" description="Disordered" evidence="6">
    <location>
        <begin position="246"/>
        <end position="269"/>
    </location>
</feature>
<dbReference type="PROSITE" id="PS50985">
    <property type="entry name" value="GRAS"/>
    <property type="match status" value="3"/>
</dbReference>
<feature type="compositionally biased region" description="Polar residues" evidence="6">
    <location>
        <begin position="1589"/>
        <end position="1600"/>
    </location>
</feature>
<feature type="region of interest" description="VHIID" evidence="5">
    <location>
        <begin position="408"/>
        <end position="473"/>
    </location>
</feature>
<comment type="caution">
    <text evidence="7">The sequence shown here is derived from an EMBL/GenBank/DDBJ whole genome shotgun (WGS) entry which is preliminary data.</text>
</comment>
<evidence type="ECO:0000256" key="3">
    <source>
        <dbReference type="ARBA" id="ARBA00023163"/>
    </source>
</evidence>
<feature type="region of interest" description="Disordered" evidence="6">
    <location>
        <begin position="1655"/>
        <end position="1693"/>
    </location>
</feature>
<accession>A0A7J6DKM1</accession>
<feature type="region of interest" description="Disordered" evidence="6">
    <location>
        <begin position="295"/>
        <end position="322"/>
    </location>
</feature>
<evidence type="ECO:0000313" key="7">
    <source>
        <dbReference type="EMBL" id="KAF4346644.1"/>
    </source>
</evidence>
<feature type="region of interest" description="SAW" evidence="5">
    <location>
        <begin position="1993"/>
        <end position="2068"/>
    </location>
</feature>
<keyword evidence="8" id="KW-1185">Reference proteome</keyword>
<gene>
    <name evidence="7" type="ORF">G4B88_018244</name>
</gene>
<evidence type="ECO:0000256" key="5">
    <source>
        <dbReference type="PROSITE-ProRule" id="PRU01191"/>
    </source>
</evidence>
<feature type="short sequence motif" description="VHIID" evidence="5">
    <location>
        <begin position="1805"/>
        <end position="1809"/>
    </location>
</feature>
<feature type="region of interest" description="Leucine repeat I (LRI)" evidence="5">
    <location>
        <begin position="979"/>
        <end position="1039"/>
    </location>
</feature>
<dbReference type="InterPro" id="IPR005202">
    <property type="entry name" value="TF_GRAS"/>
</dbReference>
<protein>
    <submittedName>
        <fullName evidence="7">Uncharacterized protein</fullName>
    </submittedName>
</protein>